<dbReference type="Proteomes" id="UP001152484">
    <property type="component" value="Unassembled WGS sequence"/>
</dbReference>
<dbReference type="EMBL" id="CAMAPE010000082">
    <property type="protein sequence ID" value="CAH9120059.1"/>
    <property type="molecule type" value="Genomic_DNA"/>
</dbReference>
<feature type="region of interest" description="Disordered" evidence="1">
    <location>
        <begin position="1"/>
        <end position="33"/>
    </location>
</feature>
<name>A0A9P1A389_CUSEU</name>
<evidence type="ECO:0000313" key="2">
    <source>
        <dbReference type="EMBL" id="CAH9120059.1"/>
    </source>
</evidence>
<proteinExistence type="predicted"/>
<organism evidence="2 3">
    <name type="scientific">Cuscuta europaea</name>
    <name type="common">European dodder</name>
    <dbReference type="NCBI Taxonomy" id="41803"/>
    <lineage>
        <taxon>Eukaryota</taxon>
        <taxon>Viridiplantae</taxon>
        <taxon>Streptophyta</taxon>
        <taxon>Embryophyta</taxon>
        <taxon>Tracheophyta</taxon>
        <taxon>Spermatophyta</taxon>
        <taxon>Magnoliopsida</taxon>
        <taxon>eudicotyledons</taxon>
        <taxon>Gunneridae</taxon>
        <taxon>Pentapetalae</taxon>
        <taxon>asterids</taxon>
        <taxon>lamiids</taxon>
        <taxon>Solanales</taxon>
        <taxon>Convolvulaceae</taxon>
        <taxon>Cuscuteae</taxon>
        <taxon>Cuscuta</taxon>
        <taxon>Cuscuta subgen. Cuscuta</taxon>
    </lineage>
</organism>
<feature type="compositionally biased region" description="Polar residues" evidence="1">
    <location>
        <begin position="1"/>
        <end position="20"/>
    </location>
</feature>
<accession>A0A9P1A389</accession>
<evidence type="ECO:0000256" key="1">
    <source>
        <dbReference type="SAM" id="MobiDB-lite"/>
    </source>
</evidence>
<evidence type="ECO:0000313" key="3">
    <source>
        <dbReference type="Proteomes" id="UP001152484"/>
    </source>
</evidence>
<dbReference type="AlphaFoldDB" id="A0A9P1A389"/>
<gene>
    <name evidence="2" type="ORF">CEURO_LOCUS22584</name>
</gene>
<keyword evidence="3" id="KW-1185">Reference proteome</keyword>
<reference evidence="2" key="1">
    <citation type="submission" date="2022-07" db="EMBL/GenBank/DDBJ databases">
        <authorList>
            <person name="Macas J."/>
            <person name="Novak P."/>
            <person name="Neumann P."/>
        </authorList>
    </citation>
    <scope>NUCLEOTIDE SEQUENCE</scope>
</reference>
<sequence>MTTGNPSEPGSASQATSPLRQQPRAPYIPPNQDMHDALEDAVIHDKWPKKWTEWDDLRCEAESEDMQRNWWLRELLAKCAEDIIRLDEEELKKGEDYKKTPKELESLIRQSAGQMPTTAKPWENLRINAPFQEEIRKGIWRKPDKLKQLNELKIRGLTHLKGKLVGGHLHMLHHRSSGKQRQILEQDMRSSIHPIHASLDIHKEDHHSVPFYSFRVQRTDSSELICQENDFIMMNMDDIYQMFMVCRFLPLNHNKVYREGFEAIKRFMLRQIRFHAAHDLQMALENNVRKANLTRPTLYGEELEEYEPYHIFTDPPSILYLNHQQQKRLMWVEDIHKYCDGTLKVIQQKLLPIKEDIDQRLAEATDEELRECDRVETILKPIIKQLDKRRSLRSYEHALNFRKHYFRAQK</sequence>
<protein>
    <submittedName>
        <fullName evidence="2">Uncharacterized protein</fullName>
    </submittedName>
</protein>
<comment type="caution">
    <text evidence="2">The sequence shown here is derived from an EMBL/GenBank/DDBJ whole genome shotgun (WGS) entry which is preliminary data.</text>
</comment>
<dbReference type="OrthoDB" id="1833469at2759"/>